<dbReference type="AlphaFoldDB" id="A0AAW7ZQK3"/>
<dbReference type="Pfam" id="PF12833">
    <property type="entry name" value="HTH_18"/>
    <property type="match status" value="1"/>
</dbReference>
<dbReference type="SUPFAM" id="SSF46689">
    <property type="entry name" value="Homeodomain-like"/>
    <property type="match status" value="2"/>
</dbReference>
<keyword evidence="3" id="KW-0804">Transcription</keyword>
<evidence type="ECO:0000313" key="6">
    <source>
        <dbReference type="Proteomes" id="UP001176432"/>
    </source>
</evidence>
<dbReference type="InterPro" id="IPR020449">
    <property type="entry name" value="Tscrpt_reg_AraC-type_HTH"/>
</dbReference>
<name>A0AAW7ZQK3_ENTAS</name>
<dbReference type="InterPro" id="IPR009057">
    <property type="entry name" value="Homeodomain-like_sf"/>
</dbReference>
<keyword evidence="1" id="KW-0805">Transcription regulation</keyword>
<dbReference type="PROSITE" id="PS01124">
    <property type="entry name" value="HTH_ARAC_FAMILY_2"/>
    <property type="match status" value="1"/>
</dbReference>
<comment type="caution">
    <text evidence="5">The sequence shown here is derived from an EMBL/GenBank/DDBJ whole genome shotgun (WGS) entry which is preliminary data.</text>
</comment>
<dbReference type="RefSeq" id="WP_080396553.1">
    <property type="nucleotide sequence ID" value="NZ_CP034336.1"/>
</dbReference>
<evidence type="ECO:0000256" key="2">
    <source>
        <dbReference type="ARBA" id="ARBA00023125"/>
    </source>
</evidence>
<dbReference type="EMBL" id="JAUPXB010000001">
    <property type="protein sequence ID" value="MDO7922164.1"/>
    <property type="molecule type" value="Genomic_DNA"/>
</dbReference>
<evidence type="ECO:0000259" key="4">
    <source>
        <dbReference type="PROSITE" id="PS01124"/>
    </source>
</evidence>
<evidence type="ECO:0000313" key="5">
    <source>
        <dbReference type="EMBL" id="MDO7922164.1"/>
    </source>
</evidence>
<protein>
    <submittedName>
        <fullName evidence="5">Helix-turn-helix domain-containing protein</fullName>
    </submittedName>
</protein>
<keyword evidence="2" id="KW-0238">DNA-binding</keyword>
<gene>
    <name evidence="5" type="ORF">Q5934_11700</name>
</gene>
<dbReference type="GO" id="GO:0003700">
    <property type="term" value="F:DNA-binding transcription factor activity"/>
    <property type="evidence" value="ECO:0007669"/>
    <property type="project" value="InterPro"/>
</dbReference>
<reference evidence="5" key="1">
    <citation type="submission" date="2023-07" db="EMBL/GenBank/DDBJ databases">
        <title>Isolates cultured from stool samples of acute diarrhea patients.</title>
        <authorList>
            <person name="Jiang S."/>
        </authorList>
    </citation>
    <scope>NUCLEOTIDE SEQUENCE</scope>
    <source>
        <strain evidence="5">L4424</strain>
    </source>
</reference>
<dbReference type="InterPro" id="IPR018060">
    <property type="entry name" value="HTH_AraC"/>
</dbReference>
<proteinExistence type="predicted"/>
<dbReference type="InterPro" id="IPR050959">
    <property type="entry name" value="MarA-like"/>
</dbReference>
<dbReference type="PRINTS" id="PR00032">
    <property type="entry name" value="HTHARAC"/>
</dbReference>
<organism evidence="5 6">
    <name type="scientific">Enterobacter asburiae</name>
    <dbReference type="NCBI Taxonomy" id="61645"/>
    <lineage>
        <taxon>Bacteria</taxon>
        <taxon>Pseudomonadati</taxon>
        <taxon>Pseudomonadota</taxon>
        <taxon>Gammaproteobacteria</taxon>
        <taxon>Enterobacterales</taxon>
        <taxon>Enterobacteriaceae</taxon>
        <taxon>Enterobacter</taxon>
        <taxon>Enterobacter cloacae complex</taxon>
    </lineage>
</organism>
<sequence>MMDTRKYSESVVKDILKWVESSLNTTLPVEFIADKSGYSRWHFQRLFKQATGVALGEYVRARRLSCAAIDLKLTSRTVLDIALQYGFNSQQTFTRAFKNKFHLPPGRYRKQGDWNLSALCPSLLSDDEERYANVS</sequence>
<evidence type="ECO:0000256" key="1">
    <source>
        <dbReference type="ARBA" id="ARBA00023015"/>
    </source>
</evidence>
<dbReference type="PANTHER" id="PTHR47504">
    <property type="entry name" value="RIGHT ORIGIN-BINDING PROTEIN"/>
    <property type="match status" value="1"/>
</dbReference>
<dbReference type="Proteomes" id="UP001176432">
    <property type="component" value="Unassembled WGS sequence"/>
</dbReference>
<dbReference type="GO" id="GO:0043565">
    <property type="term" value="F:sequence-specific DNA binding"/>
    <property type="evidence" value="ECO:0007669"/>
    <property type="project" value="InterPro"/>
</dbReference>
<feature type="domain" description="HTH araC/xylS-type" evidence="4">
    <location>
        <begin position="13"/>
        <end position="111"/>
    </location>
</feature>
<dbReference type="Gene3D" id="1.10.10.60">
    <property type="entry name" value="Homeodomain-like"/>
    <property type="match status" value="2"/>
</dbReference>
<dbReference type="PANTHER" id="PTHR47504:SF5">
    <property type="entry name" value="RIGHT ORIGIN-BINDING PROTEIN"/>
    <property type="match status" value="1"/>
</dbReference>
<accession>A0AAW7ZQK3</accession>
<evidence type="ECO:0000256" key="3">
    <source>
        <dbReference type="ARBA" id="ARBA00023163"/>
    </source>
</evidence>
<dbReference type="SMART" id="SM00342">
    <property type="entry name" value="HTH_ARAC"/>
    <property type="match status" value="1"/>
</dbReference>